<organism evidence="2 3">
    <name type="scientific">Lophiostoma macrostomum CBS 122681</name>
    <dbReference type="NCBI Taxonomy" id="1314788"/>
    <lineage>
        <taxon>Eukaryota</taxon>
        <taxon>Fungi</taxon>
        <taxon>Dikarya</taxon>
        <taxon>Ascomycota</taxon>
        <taxon>Pezizomycotina</taxon>
        <taxon>Dothideomycetes</taxon>
        <taxon>Pleosporomycetidae</taxon>
        <taxon>Pleosporales</taxon>
        <taxon>Lophiostomataceae</taxon>
        <taxon>Lophiostoma</taxon>
    </lineage>
</organism>
<sequence length="283" mass="30653">MAATWRHDRGRVSNSPGGEGAARSGDLDTHEQSCMLLVGAPKGGRAALPGRETPNAGFPSLCTHGFQKPGTGGPQQCRRPQRLFRQRGNRTRSTKTQCSWRNDKLHTATRELPSGLPPSTLLGRMGLEQSFAVARVMARAHPLPPSVYRDDTANTTILSSYLEIFRASETSQKRPLNNKEWKKLPGDHSTQGTKWGSGRRNARAGAVVDEDVTRDGKAAGRVDAGLHRWPEGRLSDLRLLSMGAVPAASPAERGDGSRGRREERSADPGEDGCEDRMVIDASG</sequence>
<reference evidence="2" key="1">
    <citation type="journal article" date="2020" name="Stud. Mycol.">
        <title>101 Dothideomycetes genomes: a test case for predicting lifestyles and emergence of pathogens.</title>
        <authorList>
            <person name="Haridas S."/>
            <person name="Albert R."/>
            <person name="Binder M."/>
            <person name="Bloem J."/>
            <person name="Labutti K."/>
            <person name="Salamov A."/>
            <person name="Andreopoulos B."/>
            <person name="Baker S."/>
            <person name="Barry K."/>
            <person name="Bills G."/>
            <person name="Bluhm B."/>
            <person name="Cannon C."/>
            <person name="Castanera R."/>
            <person name="Culley D."/>
            <person name="Daum C."/>
            <person name="Ezra D."/>
            <person name="Gonzalez J."/>
            <person name="Henrissat B."/>
            <person name="Kuo A."/>
            <person name="Liang C."/>
            <person name="Lipzen A."/>
            <person name="Lutzoni F."/>
            <person name="Magnuson J."/>
            <person name="Mondo S."/>
            <person name="Nolan M."/>
            <person name="Ohm R."/>
            <person name="Pangilinan J."/>
            <person name="Park H.-J."/>
            <person name="Ramirez L."/>
            <person name="Alfaro M."/>
            <person name="Sun H."/>
            <person name="Tritt A."/>
            <person name="Yoshinaga Y."/>
            <person name="Zwiers L.-H."/>
            <person name="Turgeon B."/>
            <person name="Goodwin S."/>
            <person name="Spatafora J."/>
            <person name="Crous P."/>
            <person name="Grigoriev I."/>
        </authorList>
    </citation>
    <scope>NUCLEOTIDE SEQUENCE</scope>
    <source>
        <strain evidence="2">CBS 122681</strain>
    </source>
</reference>
<proteinExistence type="predicted"/>
<accession>A0A6A6SVQ3</accession>
<feature type="region of interest" description="Disordered" evidence="1">
    <location>
        <begin position="1"/>
        <end position="29"/>
    </location>
</feature>
<evidence type="ECO:0000256" key="1">
    <source>
        <dbReference type="SAM" id="MobiDB-lite"/>
    </source>
</evidence>
<feature type="compositionally biased region" description="Basic and acidic residues" evidence="1">
    <location>
        <begin position="252"/>
        <end position="267"/>
    </location>
</feature>
<keyword evidence="3" id="KW-1185">Reference proteome</keyword>
<feature type="region of interest" description="Disordered" evidence="1">
    <location>
        <begin position="240"/>
        <end position="283"/>
    </location>
</feature>
<evidence type="ECO:0000313" key="2">
    <source>
        <dbReference type="EMBL" id="KAF2650294.1"/>
    </source>
</evidence>
<feature type="compositionally biased region" description="Basic and acidic residues" evidence="1">
    <location>
        <begin position="1"/>
        <end position="11"/>
    </location>
</feature>
<dbReference type="EMBL" id="MU004460">
    <property type="protein sequence ID" value="KAF2650294.1"/>
    <property type="molecule type" value="Genomic_DNA"/>
</dbReference>
<dbReference type="Proteomes" id="UP000799324">
    <property type="component" value="Unassembled WGS sequence"/>
</dbReference>
<name>A0A6A6SVQ3_9PLEO</name>
<gene>
    <name evidence="2" type="ORF">K491DRAFT_683120</name>
</gene>
<evidence type="ECO:0000313" key="3">
    <source>
        <dbReference type="Proteomes" id="UP000799324"/>
    </source>
</evidence>
<feature type="region of interest" description="Disordered" evidence="1">
    <location>
        <begin position="172"/>
        <end position="227"/>
    </location>
</feature>
<feature type="compositionally biased region" description="Basic and acidic residues" evidence="1">
    <location>
        <begin position="274"/>
        <end position="283"/>
    </location>
</feature>
<protein>
    <submittedName>
        <fullName evidence="2">Uncharacterized protein</fullName>
    </submittedName>
</protein>
<feature type="compositionally biased region" description="Basic and acidic residues" evidence="1">
    <location>
        <begin position="177"/>
        <end position="186"/>
    </location>
</feature>
<dbReference type="AlphaFoldDB" id="A0A6A6SVQ3"/>
<feature type="compositionally biased region" description="Basic and acidic residues" evidence="1">
    <location>
        <begin position="211"/>
        <end position="227"/>
    </location>
</feature>